<evidence type="ECO:0000259" key="2">
    <source>
        <dbReference type="PROSITE" id="PS51832"/>
    </source>
</evidence>
<dbReference type="Proteomes" id="UP001519342">
    <property type="component" value="Unassembled WGS sequence"/>
</dbReference>
<dbReference type="RefSeq" id="WP_209513023.1">
    <property type="nucleotide sequence ID" value="NZ_JAGGKS010000012.1"/>
</dbReference>
<dbReference type="CDD" id="cd01949">
    <property type="entry name" value="GGDEF"/>
    <property type="match status" value="1"/>
</dbReference>
<dbReference type="EMBL" id="JAGGKS010000012">
    <property type="protein sequence ID" value="MBP1927314.1"/>
    <property type="molecule type" value="Genomic_DNA"/>
</dbReference>
<dbReference type="InterPro" id="IPR029787">
    <property type="entry name" value="Nucleotide_cyclase"/>
</dbReference>
<feature type="domain" description="HD-GYP" evidence="2">
    <location>
        <begin position="294"/>
        <end position="484"/>
    </location>
</feature>
<dbReference type="InterPro" id="IPR037522">
    <property type="entry name" value="HD_GYP_dom"/>
</dbReference>
<sequence length="484" mass="55974">MEYPSINDFYLKFKAIYNEDGNFVDYILVYISETFNIATDIFPEELIGRKISDIVIYGGDKLCLKELYFNIIPKNSGKHEIYIKDLGRWYLVNIFTDKSLRSNSEETMMMYYSDMTSIINNTEYQLSHPGSLKNNIYYFKDIERLSCKDKLTGLYNKSFLDEEIARLDTKRQLPISVIMGDINGLKLINDAFGHSMGDNALKKSARIMMNSFRTEDIISRVGGDEFIIILPKTTEEIASSIVDRIKNKFENNPLDFIKLSISFGVATKEVASENIRDVLKKAEERMYFKKLKESKEAKLSMIKFLKKNLESITFETKAHYERLKKLSLMIANELGLSDIEKSKLNLLCEFHDIGKAGVSRVILQKEDTLNNEEWENVKRHSEIGYYIAKEFKDTLSVDELILVHHERWDGKGYPGLLKGEEIPIEARVFSIVDAYDAMVNDRPYKSRMSNQAALREISEKSGSQFDPNISKIFINLMENKEQIV</sequence>
<accession>A0ABS4GHY3</accession>
<dbReference type="SMART" id="SM00267">
    <property type="entry name" value="GGDEF"/>
    <property type="match status" value="1"/>
</dbReference>
<dbReference type="SUPFAM" id="SSF55073">
    <property type="entry name" value="Nucleotide cyclase"/>
    <property type="match status" value="1"/>
</dbReference>
<dbReference type="InterPro" id="IPR043128">
    <property type="entry name" value="Rev_trsase/Diguanyl_cyclase"/>
</dbReference>
<dbReference type="SMART" id="SM00471">
    <property type="entry name" value="HDc"/>
    <property type="match status" value="1"/>
</dbReference>
<evidence type="ECO:0000313" key="4">
    <source>
        <dbReference type="Proteomes" id="UP001519342"/>
    </source>
</evidence>
<dbReference type="PROSITE" id="PS50887">
    <property type="entry name" value="GGDEF"/>
    <property type="match status" value="1"/>
</dbReference>
<reference evidence="3 4" key="1">
    <citation type="submission" date="2021-03" db="EMBL/GenBank/DDBJ databases">
        <title>Genomic Encyclopedia of Type Strains, Phase IV (KMG-IV): sequencing the most valuable type-strain genomes for metagenomic binning, comparative biology and taxonomic classification.</title>
        <authorList>
            <person name="Goeker M."/>
        </authorList>
    </citation>
    <scope>NUCLEOTIDE SEQUENCE [LARGE SCALE GENOMIC DNA]</scope>
    <source>
        <strain evidence="3 4">DSM 24004</strain>
    </source>
</reference>
<evidence type="ECO:0000313" key="3">
    <source>
        <dbReference type="EMBL" id="MBP1927314.1"/>
    </source>
</evidence>
<dbReference type="CDD" id="cd00077">
    <property type="entry name" value="HDc"/>
    <property type="match status" value="1"/>
</dbReference>
<dbReference type="Pfam" id="PF00990">
    <property type="entry name" value="GGDEF"/>
    <property type="match status" value="1"/>
</dbReference>
<evidence type="ECO:0000259" key="1">
    <source>
        <dbReference type="PROSITE" id="PS50887"/>
    </source>
</evidence>
<dbReference type="PANTHER" id="PTHR43155">
    <property type="entry name" value="CYCLIC DI-GMP PHOSPHODIESTERASE PA4108-RELATED"/>
    <property type="match status" value="1"/>
</dbReference>
<dbReference type="Gene3D" id="1.10.3210.10">
    <property type="entry name" value="Hypothetical protein af1432"/>
    <property type="match status" value="1"/>
</dbReference>
<proteinExistence type="predicted"/>
<dbReference type="Pfam" id="PF13487">
    <property type="entry name" value="HD_5"/>
    <property type="match status" value="1"/>
</dbReference>
<dbReference type="InterPro" id="IPR003607">
    <property type="entry name" value="HD/PDEase_dom"/>
</dbReference>
<name>A0ABS4GHY3_9FIRM</name>
<organism evidence="3 4">
    <name type="scientific">Sedimentibacter acidaminivorans</name>
    <dbReference type="NCBI Taxonomy" id="913099"/>
    <lineage>
        <taxon>Bacteria</taxon>
        <taxon>Bacillati</taxon>
        <taxon>Bacillota</taxon>
        <taxon>Tissierellia</taxon>
        <taxon>Sedimentibacter</taxon>
    </lineage>
</organism>
<protein>
    <submittedName>
        <fullName evidence="3">Diguanylate cyclase (GGDEF)-like protein</fullName>
    </submittedName>
</protein>
<keyword evidence="4" id="KW-1185">Reference proteome</keyword>
<feature type="domain" description="GGDEF" evidence="1">
    <location>
        <begin position="173"/>
        <end position="303"/>
    </location>
</feature>
<comment type="caution">
    <text evidence="3">The sequence shown here is derived from an EMBL/GenBank/DDBJ whole genome shotgun (WGS) entry which is preliminary data.</text>
</comment>
<dbReference type="NCBIfam" id="TIGR00254">
    <property type="entry name" value="GGDEF"/>
    <property type="match status" value="1"/>
</dbReference>
<gene>
    <name evidence="3" type="ORF">J2Z76_003211</name>
</gene>
<dbReference type="PANTHER" id="PTHR43155:SF2">
    <property type="entry name" value="CYCLIC DI-GMP PHOSPHODIESTERASE PA4108"/>
    <property type="match status" value="1"/>
</dbReference>
<dbReference type="PROSITE" id="PS51832">
    <property type="entry name" value="HD_GYP"/>
    <property type="match status" value="1"/>
</dbReference>
<dbReference type="Gene3D" id="3.30.70.270">
    <property type="match status" value="1"/>
</dbReference>
<dbReference type="SUPFAM" id="SSF109604">
    <property type="entry name" value="HD-domain/PDEase-like"/>
    <property type="match status" value="1"/>
</dbReference>
<dbReference type="InterPro" id="IPR000160">
    <property type="entry name" value="GGDEF_dom"/>
</dbReference>